<comment type="similarity">
    <text evidence="2">Belongs to the GerABKC lipoprotein family.</text>
</comment>
<dbReference type="InterPro" id="IPR008844">
    <property type="entry name" value="Spore_GerAC-like"/>
</dbReference>
<dbReference type="Pfam" id="PF05504">
    <property type="entry name" value="Spore_GerAC"/>
    <property type="match status" value="1"/>
</dbReference>
<evidence type="ECO:0000256" key="6">
    <source>
        <dbReference type="ARBA" id="ARBA00023139"/>
    </source>
</evidence>
<keyword evidence="13" id="KW-1185">Reference proteome</keyword>
<feature type="chain" id="PRO_5047019288" evidence="9">
    <location>
        <begin position="21"/>
        <end position="375"/>
    </location>
</feature>
<keyword evidence="4 9" id="KW-0732">Signal</keyword>
<keyword evidence="5" id="KW-0472">Membrane</keyword>
<dbReference type="EMBL" id="JAPMLT010000012">
    <property type="protein sequence ID" value="MCX7571690.1"/>
    <property type="molecule type" value="Genomic_DNA"/>
</dbReference>
<accession>A0ABT3X7V7</accession>
<sequence>MKRSVAVCLTLALLSAVVLPGCTITRSKVLEELGVVSAVGYDLAEDGGDLLGTTVLPNFTDTGQEKVDVLSVTGHTSKELRFNMSRMSERKLVSGQIRVVLYGEELSRTGILPLSDTLFRDSEIGSQIVLAVVEGRAINFFTKRYPDKPSIDIYLYRMLRKEMSERSMPKTNLHTFIRDVYDEGKDPVLPYLRLGKEDILVDGLAVFHDDKFIGLLNAKEARNLAYISSKGTSTGELEATLKETIRQGVHAHAVLMYIKTSTKWDVSHSGGRPVFQANVLIQGAVSEYTGGHNLEEKQEIQKLEQEFAEEYQQELSALIKKLQKDFETDQLGLGEMYRAKGFIKELEKEKWRELYKQAKIDVKVNVRILQTGMIH</sequence>
<keyword evidence="6" id="KW-0564">Palmitate</keyword>
<evidence type="ECO:0000259" key="10">
    <source>
        <dbReference type="Pfam" id="PF05504"/>
    </source>
</evidence>
<reference evidence="12 13" key="1">
    <citation type="submission" date="2022-11" db="EMBL/GenBank/DDBJ databases">
        <title>Study of microbial diversity in lake waters.</title>
        <authorList>
            <person name="Zhang J."/>
        </authorList>
    </citation>
    <scope>NUCLEOTIDE SEQUENCE [LARGE SCALE GENOMIC DNA]</scope>
    <source>
        <strain evidence="12 13">DT12</strain>
    </source>
</reference>
<keyword evidence="3" id="KW-0309">Germination</keyword>
<feature type="domain" description="Spore germination protein N-terminal" evidence="11">
    <location>
        <begin position="27"/>
        <end position="193"/>
    </location>
</feature>
<comment type="caution">
    <text evidence="12">The sequence shown here is derived from an EMBL/GenBank/DDBJ whole genome shotgun (WGS) entry which is preliminary data.</text>
</comment>
<evidence type="ECO:0000256" key="5">
    <source>
        <dbReference type="ARBA" id="ARBA00023136"/>
    </source>
</evidence>
<evidence type="ECO:0000256" key="2">
    <source>
        <dbReference type="ARBA" id="ARBA00007886"/>
    </source>
</evidence>
<dbReference type="PANTHER" id="PTHR35789:SF1">
    <property type="entry name" value="SPORE GERMINATION PROTEIN B3"/>
    <property type="match status" value="1"/>
</dbReference>
<evidence type="ECO:0000256" key="3">
    <source>
        <dbReference type="ARBA" id="ARBA00022544"/>
    </source>
</evidence>
<gene>
    <name evidence="12" type="ORF">OS242_17240</name>
</gene>
<dbReference type="InterPro" id="IPR038501">
    <property type="entry name" value="Spore_GerAC_C_sf"/>
</dbReference>
<dbReference type="Pfam" id="PF25198">
    <property type="entry name" value="Spore_GerAC_N"/>
    <property type="match status" value="1"/>
</dbReference>
<evidence type="ECO:0000313" key="12">
    <source>
        <dbReference type="EMBL" id="MCX7571690.1"/>
    </source>
</evidence>
<evidence type="ECO:0000256" key="4">
    <source>
        <dbReference type="ARBA" id="ARBA00022729"/>
    </source>
</evidence>
<dbReference type="Proteomes" id="UP001208017">
    <property type="component" value="Unassembled WGS sequence"/>
</dbReference>
<keyword evidence="8" id="KW-0175">Coiled coil</keyword>
<evidence type="ECO:0000256" key="1">
    <source>
        <dbReference type="ARBA" id="ARBA00004635"/>
    </source>
</evidence>
<evidence type="ECO:0000256" key="7">
    <source>
        <dbReference type="ARBA" id="ARBA00023288"/>
    </source>
</evidence>
<feature type="signal peptide" evidence="9">
    <location>
        <begin position="1"/>
        <end position="20"/>
    </location>
</feature>
<feature type="domain" description="Spore germination GerAC-like C-terminal" evidence="10">
    <location>
        <begin position="202"/>
        <end position="372"/>
    </location>
</feature>
<evidence type="ECO:0000313" key="13">
    <source>
        <dbReference type="Proteomes" id="UP001208017"/>
    </source>
</evidence>
<comment type="subcellular location">
    <subcellularLocation>
        <location evidence="1">Membrane</location>
        <topology evidence="1">Lipid-anchor</topology>
    </subcellularLocation>
</comment>
<keyword evidence="7" id="KW-0449">Lipoprotein</keyword>
<evidence type="ECO:0000256" key="9">
    <source>
        <dbReference type="SAM" id="SignalP"/>
    </source>
</evidence>
<dbReference type="NCBIfam" id="TIGR02887">
    <property type="entry name" value="spore_ger_x_C"/>
    <property type="match status" value="1"/>
</dbReference>
<name>A0ABT3X7V7_9BACL</name>
<feature type="coiled-coil region" evidence="8">
    <location>
        <begin position="293"/>
        <end position="328"/>
    </location>
</feature>
<dbReference type="PANTHER" id="PTHR35789">
    <property type="entry name" value="SPORE GERMINATION PROTEIN B3"/>
    <property type="match status" value="1"/>
</dbReference>
<dbReference type="Gene3D" id="3.30.300.210">
    <property type="entry name" value="Nutrient germinant receptor protein C, domain 3"/>
    <property type="match status" value="1"/>
</dbReference>
<dbReference type="InterPro" id="IPR046953">
    <property type="entry name" value="Spore_GerAC-like_C"/>
</dbReference>
<evidence type="ECO:0000259" key="11">
    <source>
        <dbReference type="Pfam" id="PF25198"/>
    </source>
</evidence>
<organism evidence="12 13">
    <name type="scientific">Tumebacillus lacus</name>
    <dbReference type="NCBI Taxonomy" id="2995335"/>
    <lineage>
        <taxon>Bacteria</taxon>
        <taxon>Bacillati</taxon>
        <taxon>Bacillota</taxon>
        <taxon>Bacilli</taxon>
        <taxon>Bacillales</taxon>
        <taxon>Alicyclobacillaceae</taxon>
        <taxon>Tumebacillus</taxon>
    </lineage>
</organism>
<dbReference type="InterPro" id="IPR057336">
    <property type="entry name" value="GerAC_N"/>
</dbReference>
<proteinExistence type="inferred from homology"/>
<protein>
    <submittedName>
        <fullName evidence="12">Ger(X)C family spore germination protein</fullName>
    </submittedName>
</protein>
<evidence type="ECO:0000256" key="8">
    <source>
        <dbReference type="SAM" id="Coils"/>
    </source>
</evidence>
<dbReference type="RefSeq" id="WP_267152939.1">
    <property type="nucleotide sequence ID" value="NZ_JAPMLT010000012.1"/>
</dbReference>